<proteinExistence type="inferred from homology"/>
<evidence type="ECO:0000256" key="7">
    <source>
        <dbReference type="ARBA" id="ARBA00023157"/>
    </source>
</evidence>
<keyword evidence="6" id="KW-0106">Calcium</keyword>
<keyword evidence="4" id="KW-0479">Metal-binding</keyword>
<evidence type="ECO:0000256" key="2">
    <source>
        <dbReference type="ARBA" id="ARBA00010147"/>
    </source>
</evidence>
<dbReference type="STRING" id="225164.V4CFZ3"/>
<dbReference type="SMART" id="SM00607">
    <property type="entry name" value="FTP"/>
    <property type="match status" value="1"/>
</dbReference>
<dbReference type="GeneID" id="20242232"/>
<dbReference type="CTD" id="20242232"/>
<accession>V4CFZ3</accession>
<dbReference type="EMBL" id="KB200592">
    <property type="protein sequence ID" value="ESP00965.1"/>
    <property type="molecule type" value="Genomic_DNA"/>
</dbReference>
<dbReference type="PANTHER" id="PTHR45713">
    <property type="entry name" value="FTP DOMAIN-CONTAINING PROTEIN"/>
    <property type="match status" value="1"/>
</dbReference>
<dbReference type="GO" id="GO:0010185">
    <property type="term" value="P:regulation of cellular defense response"/>
    <property type="evidence" value="ECO:0007669"/>
    <property type="project" value="UniProtKB-ARBA"/>
</dbReference>
<evidence type="ECO:0000256" key="1">
    <source>
        <dbReference type="ARBA" id="ARBA00002219"/>
    </source>
</evidence>
<dbReference type="GO" id="GO:0046872">
    <property type="term" value="F:metal ion binding"/>
    <property type="evidence" value="ECO:0007669"/>
    <property type="project" value="UniProtKB-KW"/>
</dbReference>
<evidence type="ECO:0000256" key="5">
    <source>
        <dbReference type="ARBA" id="ARBA00022734"/>
    </source>
</evidence>
<comment type="function">
    <text evidence="1">Acts as a defensive agent. Recognizes blood group fucosylated oligosaccharides including A, B, H and Lewis B-type antigens. Does not recognize Lewis A antigen and has low affinity for monovalent haptens.</text>
</comment>
<dbReference type="RefSeq" id="XP_009048326.1">
    <property type="nucleotide sequence ID" value="XM_009050078.1"/>
</dbReference>
<dbReference type="OMA" id="CELISAP"/>
<evidence type="ECO:0000259" key="8">
    <source>
        <dbReference type="SMART" id="SM00607"/>
    </source>
</evidence>
<dbReference type="HOGENOM" id="CLU_091126_0_0_1"/>
<dbReference type="Gene3D" id="2.60.120.260">
    <property type="entry name" value="Galactose-binding domain-like"/>
    <property type="match status" value="1"/>
</dbReference>
<organism evidence="9 10">
    <name type="scientific">Lottia gigantea</name>
    <name type="common">Giant owl limpet</name>
    <dbReference type="NCBI Taxonomy" id="225164"/>
    <lineage>
        <taxon>Eukaryota</taxon>
        <taxon>Metazoa</taxon>
        <taxon>Spiralia</taxon>
        <taxon>Lophotrochozoa</taxon>
        <taxon>Mollusca</taxon>
        <taxon>Gastropoda</taxon>
        <taxon>Patellogastropoda</taxon>
        <taxon>Lottioidea</taxon>
        <taxon>Lottiidae</taxon>
        <taxon>Lottia</taxon>
    </lineage>
</organism>
<dbReference type="SUPFAM" id="SSF49785">
    <property type="entry name" value="Galactose-binding domain-like"/>
    <property type="match status" value="1"/>
</dbReference>
<dbReference type="InterPro" id="IPR008979">
    <property type="entry name" value="Galactose-bd-like_sf"/>
</dbReference>
<protein>
    <recommendedName>
        <fullName evidence="8">Fucolectin tachylectin-4 pentraxin-1 domain-containing protein</fullName>
    </recommendedName>
</protein>
<dbReference type="Pfam" id="PF22633">
    <property type="entry name" value="F5_F8_type_C_2"/>
    <property type="match status" value="1"/>
</dbReference>
<keyword evidence="10" id="KW-1185">Reference proteome</keyword>
<dbReference type="GO" id="GO:0001868">
    <property type="term" value="P:regulation of complement activation, lectin pathway"/>
    <property type="evidence" value="ECO:0007669"/>
    <property type="project" value="UniProtKB-ARBA"/>
</dbReference>
<dbReference type="AlphaFoldDB" id="V4CFZ3"/>
<evidence type="ECO:0000256" key="4">
    <source>
        <dbReference type="ARBA" id="ARBA00022723"/>
    </source>
</evidence>
<evidence type="ECO:0000256" key="3">
    <source>
        <dbReference type="ARBA" id="ARBA00011233"/>
    </source>
</evidence>
<keyword evidence="5" id="KW-0430">Lectin</keyword>
<reference evidence="9 10" key="1">
    <citation type="journal article" date="2013" name="Nature">
        <title>Insights into bilaterian evolution from three spiralian genomes.</title>
        <authorList>
            <person name="Simakov O."/>
            <person name="Marletaz F."/>
            <person name="Cho S.J."/>
            <person name="Edsinger-Gonzales E."/>
            <person name="Havlak P."/>
            <person name="Hellsten U."/>
            <person name="Kuo D.H."/>
            <person name="Larsson T."/>
            <person name="Lv J."/>
            <person name="Arendt D."/>
            <person name="Savage R."/>
            <person name="Osoegawa K."/>
            <person name="de Jong P."/>
            <person name="Grimwood J."/>
            <person name="Chapman J.A."/>
            <person name="Shapiro H."/>
            <person name="Aerts A."/>
            <person name="Otillar R.P."/>
            <person name="Terry A.Y."/>
            <person name="Boore J.L."/>
            <person name="Grigoriev I.V."/>
            <person name="Lindberg D.R."/>
            <person name="Seaver E.C."/>
            <person name="Weisblat D.A."/>
            <person name="Putnam N.H."/>
            <person name="Rokhsar D.S."/>
        </authorList>
    </citation>
    <scope>NUCLEOTIDE SEQUENCE [LARGE SCALE GENOMIC DNA]</scope>
</reference>
<gene>
    <name evidence="9" type="ORF">LOTGIDRAFT_172893</name>
</gene>
<dbReference type="OrthoDB" id="6102375at2759"/>
<dbReference type="InterPro" id="IPR051941">
    <property type="entry name" value="BG_Antigen-Binding_Lectin"/>
</dbReference>
<dbReference type="KEGG" id="lgi:LOTGIDRAFT_172893"/>
<dbReference type="Proteomes" id="UP000030746">
    <property type="component" value="Unassembled WGS sequence"/>
</dbReference>
<evidence type="ECO:0000256" key="6">
    <source>
        <dbReference type="ARBA" id="ARBA00022837"/>
    </source>
</evidence>
<dbReference type="PANTHER" id="PTHR45713:SF15">
    <property type="entry name" value="F5_8 TYPE C DOMAIN-CONTAINING PROTEIN"/>
    <property type="match status" value="1"/>
</dbReference>
<keyword evidence="7" id="KW-1015">Disulfide bond</keyword>
<sequence length="260" mass="29680">MWLRWILFYLVCISFQDLIIVGLENLALNKPALQINDYKTHHTASVAVDGNASFCSHTQSTTGPVPNWWMVDLEANYKITNVNVLNRGDCCVERLQNFTISVWEYDPGPHIKYNMTANEFCICATQLTAVPGGQWANLTCTKKCVGRFVLLMSYYNDHLTLCEVQVFGNPYSGCSAYLPLEKYIRKIEGKRANPNCAFSPFQVSNEYECSHQCLQTYKCVSFNYSPQIVNGVNCQLIKCFSHPVKAMISDSNWNWRYISL</sequence>
<name>V4CFZ3_LOTGI</name>
<comment type="subunit">
    <text evidence="3">Homotrimer.</text>
</comment>
<comment type="similarity">
    <text evidence="2">Belongs to the fucolectin family.</text>
</comment>
<evidence type="ECO:0000313" key="10">
    <source>
        <dbReference type="Proteomes" id="UP000030746"/>
    </source>
</evidence>
<dbReference type="InterPro" id="IPR006585">
    <property type="entry name" value="FTP1"/>
</dbReference>
<feature type="domain" description="Fucolectin tachylectin-4 pentraxin-1" evidence="8">
    <location>
        <begin position="23"/>
        <end position="181"/>
    </location>
</feature>
<evidence type="ECO:0000313" key="9">
    <source>
        <dbReference type="EMBL" id="ESP00965.1"/>
    </source>
</evidence>
<dbReference type="GO" id="GO:0042806">
    <property type="term" value="F:fucose binding"/>
    <property type="evidence" value="ECO:0007669"/>
    <property type="project" value="UniProtKB-ARBA"/>
</dbReference>